<keyword evidence="2" id="KW-1185">Reference proteome</keyword>
<dbReference type="SUPFAM" id="SSF55729">
    <property type="entry name" value="Acyl-CoA N-acyltransferases (Nat)"/>
    <property type="match status" value="1"/>
</dbReference>
<gene>
    <name evidence="1" type="ORF">GCM10008088_06430</name>
</gene>
<comment type="caution">
    <text evidence="1">The sequence shown here is derived from an EMBL/GenBank/DDBJ whole genome shotgun (WGS) entry which is preliminary data.</text>
</comment>
<organism evidence="1 2">
    <name type="scientific">Mesonia mobilis</name>
    <dbReference type="NCBI Taxonomy" id="369791"/>
    <lineage>
        <taxon>Bacteria</taxon>
        <taxon>Pseudomonadati</taxon>
        <taxon>Bacteroidota</taxon>
        <taxon>Flavobacteriia</taxon>
        <taxon>Flavobacteriales</taxon>
        <taxon>Flavobacteriaceae</taxon>
        <taxon>Mesonia</taxon>
    </lineage>
</organism>
<name>A0ABQ3BNQ2_9FLAO</name>
<dbReference type="Proteomes" id="UP000615593">
    <property type="component" value="Unassembled WGS sequence"/>
</dbReference>
<protein>
    <recommendedName>
        <fullName evidence="3">FemAB family protein</fullName>
    </recommendedName>
</protein>
<dbReference type="Gene3D" id="3.40.630.30">
    <property type="match status" value="1"/>
</dbReference>
<accession>A0ABQ3BNQ2</accession>
<dbReference type="EMBL" id="BMWY01000001">
    <property type="protein sequence ID" value="GGZ47540.1"/>
    <property type="molecule type" value="Genomic_DNA"/>
</dbReference>
<evidence type="ECO:0000313" key="1">
    <source>
        <dbReference type="EMBL" id="GGZ47540.1"/>
    </source>
</evidence>
<proteinExistence type="predicted"/>
<dbReference type="InterPro" id="IPR016181">
    <property type="entry name" value="Acyl_CoA_acyltransferase"/>
</dbReference>
<sequence>MAQLRIEKYTASHQNEWDRFVENSRNASFLFYRDFMEYHRDRFEDCSFLIYEAQKLRAIVPANRAGAQVFSHQGLTYGGIVFKNFEKVNRIQEISKAFFTHLKNLEIKKFVVKLLPSKYNDFQSQAIDYVLFQHQAKLVRRDMNFFVPLQQNLKIHKGKKKVYNKDFIKELAIRKTTDFTDFWEQILSPILNEKYGVNPVHTIDEIHLLAERFPKNIQQYNVYKDEVIIAGMTLFIDEKLKVVKSQYGTSNELGRKLKALDFLYLELFEKFKNKGFRYFDLGTTNEGDGTIYNESLTNYKEELGGIPINLDRYEIQF</sequence>
<evidence type="ECO:0008006" key="3">
    <source>
        <dbReference type="Google" id="ProtNLM"/>
    </source>
</evidence>
<reference evidence="2" key="1">
    <citation type="journal article" date="2019" name="Int. J. Syst. Evol. Microbiol.">
        <title>The Global Catalogue of Microorganisms (GCM) 10K type strain sequencing project: providing services to taxonomists for standard genome sequencing and annotation.</title>
        <authorList>
            <consortium name="The Broad Institute Genomics Platform"/>
            <consortium name="The Broad Institute Genome Sequencing Center for Infectious Disease"/>
            <person name="Wu L."/>
            <person name="Ma J."/>
        </authorList>
    </citation>
    <scope>NUCLEOTIDE SEQUENCE [LARGE SCALE GENOMIC DNA]</scope>
    <source>
        <strain evidence="2">KCTC 12708</strain>
    </source>
</reference>
<evidence type="ECO:0000313" key="2">
    <source>
        <dbReference type="Proteomes" id="UP000615593"/>
    </source>
</evidence>
<dbReference type="RefSeq" id="WP_027885544.1">
    <property type="nucleotide sequence ID" value="NZ_BMWY01000001.1"/>
</dbReference>
<dbReference type="GeneID" id="94368298"/>